<dbReference type="PANTHER" id="PTHR43861">
    <property type="entry name" value="TRANS-ACONITATE 2-METHYLTRANSFERASE-RELATED"/>
    <property type="match status" value="1"/>
</dbReference>
<organism evidence="1 2">
    <name type="scientific">Rhodanobacter panaciterrae</name>
    <dbReference type="NCBI Taxonomy" id="490572"/>
    <lineage>
        <taxon>Bacteria</taxon>
        <taxon>Pseudomonadati</taxon>
        <taxon>Pseudomonadota</taxon>
        <taxon>Gammaproteobacteria</taxon>
        <taxon>Lysobacterales</taxon>
        <taxon>Rhodanobacteraceae</taxon>
        <taxon>Rhodanobacter</taxon>
    </lineage>
</organism>
<keyword evidence="1" id="KW-0489">Methyltransferase</keyword>
<dbReference type="Pfam" id="PF13489">
    <property type="entry name" value="Methyltransf_23"/>
    <property type="match status" value="1"/>
</dbReference>
<evidence type="ECO:0000313" key="2">
    <source>
        <dbReference type="Proteomes" id="UP000621898"/>
    </source>
</evidence>
<dbReference type="RefSeq" id="WP_229792879.1">
    <property type="nucleotide sequence ID" value="NZ_BMXT01000002.1"/>
</dbReference>
<dbReference type="InterPro" id="IPR029063">
    <property type="entry name" value="SAM-dependent_MTases_sf"/>
</dbReference>
<reference evidence="2" key="1">
    <citation type="journal article" date="2019" name="Int. J. Syst. Evol. Microbiol.">
        <title>The Global Catalogue of Microorganisms (GCM) 10K type strain sequencing project: providing services to taxonomists for standard genome sequencing and annotation.</title>
        <authorList>
            <consortium name="The Broad Institute Genomics Platform"/>
            <consortium name="The Broad Institute Genome Sequencing Center for Infectious Disease"/>
            <person name="Wu L."/>
            <person name="Ma J."/>
        </authorList>
    </citation>
    <scope>NUCLEOTIDE SEQUENCE [LARGE SCALE GENOMIC DNA]</scope>
    <source>
        <strain evidence="2">KCTC 22232</strain>
    </source>
</reference>
<proteinExistence type="predicted"/>
<dbReference type="EMBL" id="BMXT01000002">
    <property type="protein sequence ID" value="GGY29765.1"/>
    <property type="molecule type" value="Genomic_DNA"/>
</dbReference>
<dbReference type="CDD" id="cd02440">
    <property type="entry name" value="AdoMet_MTases"/>
    <property type="match status" value="1"/>
</dbReference>
<evidence type="ECO:0000313" key="1">
    <source>
        <dbReference type="EMBL" id="GGY29765.1"/>
    </source>
</evidence>
<dbReference type="GO" id="GO:0032259">
    <property type="term" value="P:methylation"/>
    <property type="evidence" value="ECO:0007669"/>
    <property type="project" value="UniProtKB-KW"/>
</dbReference>
<dbReference type="PANTHER" id="PTHR43861:SF1">
    <property type="entry name" value="TRANS-ACONITATE 2-METHYLTRANSFERASE"/>
    <property type="match status" value="1"/>
</dbReference>
<keyword evidence="1" id="KW-0808">Transferase</keyword>
<protein>
    <submittedName>
        <fullName evidence="1">Methyltransferase</fullName>
    </submittedName>
</protein>
<dbReference type="SUPFAM" id="SSF53335">
    <property type="entry name" value="S-adenosyl-L-methionine-dependent methyltransferases"/>
    <property type="match status" value="1"/>
</dbReference>
<dbReference type="Proteomes" id="UP000621898">
    <property type="component" value="Unassembled WGS sequence"/>
</dbReference>
<accession>A0ABQ3A1Z9</accession>
<sequence length="226" mass="24828">MGIDPLSDAKILDAWQRNAAPWTAAVRGQQIESRRLVTDRAIIEATLSRSPRSVLDLGCGEGWFARALTVRGIEVIGIDAIPALIEQARQSGGDFRVMSYEDIASGKLNASVDAVVCNFALLGNESVAGLFGAVRSLLNPHGSLLVQTLHPLVACGDKPYLDGWREGSWAGFNADFRDPAPWYFRTLESWTRLFAEHGFQLLELREPLHPQTRQPASVIFIAQAMD</sequence>
<dbReference type="Gene3D" id="3.40.50.150">
    <property type="entry name" value="Vaccinia Virus protein VP39"/>
    <property type="match status" value="1"/>
</dbReference>
<keyword evidence="2" id="KW-1185">Reference proteome</keyword>
<dbReference type="GO" id="GO:0008168">
    <property type="term" value="F:methyltransferase activity"/>
    <property type="evidence" value="ECO:0007669"/>
    <property type="project" value="UniProtKB-KW"/>
</dbReference>
<gene>
    <name evidence="1" type="ORF">GCM10008098_23970</name>
</gene>
<comment type="caution">
    <text evidence="1">The sequence shown here is derived from an EMBL/GenBank/DDBJ whole genome shotgun (WGS) entry which is preliminary data.</text>
</comment>
<name>A0ABQ3A1Z9_9GAMM</name>